<feature type="transmembrane region" description="Helical" evidence="6">
    <location>
        <begin position="6"/>
        <end position="23"/>
    </location>
</feature>
<evidence type="ECO:0000256" key="5">
    <source>
        <dbReference type="SAM" id="MobiDB-lite"/>
    </source>
</evidence>
<feature type="compositionally biased region" description="Low complexity" evidence="5">
    <location>
        <begin position="246"/>
        <end position="256"/>
    </location>
</feature>
<name>A0A1I2LXS8_9BACL</name>
<dbReference type="Pfam" id="PF02535">
    <property type="entry name" value="Zip"/>
    <property type="match status" value="1"/>
</dbReference>
<keyword evidence="2 6" id="KW-0812">Transmembrane</keyword>
<evidence type="ECO:0000256" key="6">
    <source>
        <dbReference type="SAM" id="Phobius"/>
    </source>
</evidence>
<keyword evidence="8" id="KW-1185">Reference proteome</keyword>
<keyword evidence="3 6" id="KW-1133">Transmembrane helix</keyword>
<evidence type="ECO:0000256" key="3">
    <source>
        <dbReference type="ARBA" id="ARBA00022989"/>
    </source>
</evidence>
<dbReference type="Proteomes" id="UP000198661">
    <property type="component" value="Unassembled WGS sequence"/>
</dbReference>
<dbReference type="PANTHER" id="PTHR11040:SF44">
    <property type="entry name" value="PROTEIN ZNTC-RELATED"/>
    <property type="match status" value="1"/>
</dbReference>
<dbReference type="STRING" id="201973.SAMN04488025_106100"/>
<feature type="transmembrane region" description="Helical" evidence="6">
    <location>
        <begin position="182"/>
        <end position="202"/>
    </location>
</feature>
<proteinExistence type="predicted"/>
<feature type="transmembrane region" description="Helical" evidence="6">
    <location>
        <begin position="214"/>
        <end position="231"/>
    </location>
</feature>
<accession>A0A1I2LXS8</accession>
<organism evidence="7 8">
    <name type="scientific">Planifilum fulgidum</name>
    <dbReference type="NCBI Taxonomy" id="201973"/>
    <lineage>
        <taxon>Bacteria</taxon>
        <taxon>Bacillati</taxon>
        <taxon>Bacillota</taxon>
        <taxon>Bacilli</taxon>
        <taxon>Bacillales</taxon>
        <taxon>Thermoactinomycetaceae</taxon>
        <taxon>Planifilum</taxon>
    </lineage>
</organism>
<dbReference type="InterPro" id="IPR003689">
    <property type="entry name" value="ZIP"/>
</dbReference>
<sequence>MAVWGWVAVAALGYLLGGCAIGWKKHWSERGLQALLAVSTGVLLAVAILGMLPHGLAESPNGIPWVLAGLLAACGLQRWLGKRKQEKAAHSPGAMWGALTGMGIHAFFEGVALGVGFHADARLGLAVLSALVLHKIPEGVAIASLAVADGRRKKAMAAVGILAASTALGTGAALAAAEISAAGIPLLFSAGILLYIAGTELWPAVNRKRGWGGLVWLLSGILLYGLLGWGSELLAPADAHSHTHHAVSPPSGASSSHDSHHHAPLEVPGGLPVPSVEMKVEPDAKGGWNIHLSTSHFRFAPERVNGPHRPGEGHAHLYVDDRKIARLYAPWFHLDSLPPGTHTLRVELNSNDHRPLTHRGKIIEDTVTLSVR</sequence>
<evidence type="ECO:0000256" key="2">
    <source>
        <dbReference type="ARBA" id="ARBA00022692"/>
    </source>
</evidence>
<comment type="subcellular location">
    <subcellularLocation>
        <location evidence="1">Membrane</location>
        <topology evidence="1">Multi-pass membrane protein</topology>
    </subcellularLocation>
</comment>
<protein>
    <submittedName>
        <fullName evidence="7">Zinc transporter ZupT</fullName>
    </submittedName>
</protein>
<dbReference type="RefSeq" id="WP_092036551.1">
    <property type="nucleotide sequence ID" value="NZ_FOOK01000006.1"/>
</dbReference>
<feature type="transmembrane region" description="Helical" evidence="6">
    <location>
        <begin position="155"/>
        <end position="176"/>
    </location>
</feature>
<feature type="transmembrane region" description="Helical" evidence="6">
    <location>
        <begin position="123"/>
        <end position="148"/>
    </location>
</feature>
<keyword evidence="4 6" id="KW-0472">Membrane</keyword>
<dbReference type="PANTHER" id="PTHR11040">
    <property type="entry name" value="ZINC/IRON TRANSPORTER"/>
    <property type="match status" value="1"/>
</dbReference>
<dbReference type="GO" id="GO:0016020">
    <property type="term" value="C:membrane"/>
    <property type="evidence" value="ECO:0007669"/>
    <property type="project" value="UniProtKB-SubCell"/>
</dbReference>
<dbReference type="OrthoDB" id="2374151at2"/>
<evidence type="ECO:0000313" key="7">
    <source>
        <dbReference type="EMBL" id="SFF84132.1"/>
    </source>
</evidence>
<feature type="transmembrane region" description="Helical" evidence="6">
    <location>
        <begin position="93"/>
        <end position="117"/>
    </location>
</feature>
<feature type="transmembrane region" description="Helical" evidence="6">
    <location>
        <begin position="35"/>
        <end position="56"/>
    </location>
</feature>
<feature type="transmembrane region" description="Helical" evidence="6">
    <location>
        <begin position="62"/>
        <end position="81"/>
    </location>
</feature>
<dbReference type="EMBL" id="FOOK01000006">
    <property type="protein sequence ID" value="SFF84132.1"/>
    <property type="molecule type" value="Genomic_DNA"/>
</dbReference>
<feature type="region of interest" description="Disordered" evidence="5">
    <location>
        <begin position="242"/>
        <end position="276"/>
    </location>
</feature>
<evidence type="ECO:0000256" key="4">
    <source>
        <dbReference type="ARBA" id="ARBA00023136"/>
    </source>
</evidence>
<dbReference type="AlphaFoldDB" id="A0A1I2LXS8"/>
<gene>
    <name evidence="7" type="ORF">SAMN04488025_106100</name>
</gene>
<dbReference type="GO" id="GO:0005385">
    <property type="term" value="F:zinc ion transmembrane transporter activity"/>
    <property type="evidence" value="ECO:0007669"/>
    <property type="project" value="TreeGrafter"/>
</dbReference>
<reference evidence="7 8" key="1">
    <citation type="submission" date="2016-10" db="EMBL/GenBank/DDBJ databases">
        <authorList>
            <person name="de Groot N.N."/>
        </authorList>
    </citation>
    <scope>NUCLEOTIDE SEQUENCE [LARGE SCALE GENOMIC DNA]</scope>
    <source>
        <strain evidence="7 8">DSM 44945</strain>
    </source>
</reference>
<evidence type="ECO:0000313" key="8">
    <source>
        <dbReference type="Proteomes" id="UP000198661"/>
    </source>
</evidence>
<evidence type="ECO:0000256" key="1">
    <source>
        <dbReference type="ARBA" id="ARBA00004141"/>
    </source>
</evidence>